<keyword evidence="2" id="KW-1185">Reference proteome</keyword>
<accession>A0A0C9WLS4</accession>
<evidence type="ECO:0000313" key="1">
    <source>
        <dbReference type="EMBL" id="KIJ97494.1"/>
    </source>
</evidence>
<name>A0A0C9WLS4_9AGAR</name>
<reference evidence="2" key="2">
    <citation type="submission" date="2015-01" db="EMBL/GenBank/DDBJ databases">
        <title>Evolutionary Origins and Diversification of the Mycorrhizal Mutualists.</title>
        <authorList>
            <consortium name="DOE Joint Genome Institute"/>
            <consortium name="Mycorrhizal Genomics Consortium"/>
            <person name="Kohler A."/>
            <person name="Kuo A."/>
            <person name="Nagy L.G."/>
            <person name="Floudas D."/>
            <person name="Copeland A."/>
            <person name="Barry K.W."/>
            <person name="Cichocki N."/>
            <person name="Veneault-Fourrey C."/>
            <person name="LaButti K."/>
            <person name="Lindquist E.A."/>
            <person name="Lipzen A."/>
            <person name="Lundell T."/>
            <person name="Morin E."/>
            <person name="Murat C."/>
            <person name="Riley R."/>
            <person name="Ohm R."/>
            <person name="Sun H."/>
            <person name="Tunlid A."/>
            <person name="Henrissat B."/>
            <person name="Grigoriev I.V."/>
            <person name="Hibbett D.S."/>
            <person name="Martin F."/>
        </authorList>
    </citation>
    <scope>NUCLEOTIDE SEQUENCE [LARGE SCALE GENOMIC DNA]</scope>
    <source>
        <strain evidence="2">LaAM-08-1</strain>
    </source>
</reference>
<dbReference type="HOGENOM" id="CLU_2527788_0_0_1"/>
<proteinExistence type="predicted"/>
<protein>
    <submittedName>
        <fullName evidence="1">Uncharacterized protein</fullName>
    </submittedName>
</protein>
<reference evidence="1 2" key="1">
    <citation type="submission" date="2014-04" db="EMBL/GenBank/DDBJ databases">
        <authorList>
            <consortium name="DOE Joint Genome Institute"/>
            <person name="Kuo A."/>
            <person name="Kohler A."/>
            <person name="Nagy L.G."/>
            <person name="Floudas D."/>
            <person name="Copeland A."/>
            <person name="Barry K.W."/>
            <person name="Cichocki N."/>
            <person name="Veneault-Fourrey C."/>
            <person name="LaButti K."/>
            <person name="Lindquist E.A."/>
            <person name="Lipzen A."/>
            <person name="Lundell T."/>
            <person name="Morin E."/>
            <person name="Murat C."/>
            <person name="Sun H."/>
            <person name="Tunlid A."/>
            <person name="Henrissat B."/>
            <person name="Grigoriev I.V."/>
            <person name="Hibbett D.S."/>
            <person name="Martin F."/>
            <person name="Nordberg H.P."/>
            <person name="Cantor M.N."/>
            <person name="Hua S.X."/>
        </authorList>
    </citation>
    <scope>NUCLEOTIDE SEQUENCE [LARGE SCALE GENOMIC DNA]</scope>
    <source>
        <strain evidence="1 2">LaAM-08-1</strain>
    </source>
</reference>
<evidence type="ECO:0000313" key="2">
    <source>
        <dbReference type="Proteomes" id="UP000054477"/>
    </source>
</evidence>
<dbReference type="EMBL" id="KN838691">
    <property type="protein sequence ID" value="KIJ97494.1"/>
    <property type="molecule type" value="Genomic_DNA"/>
</dbReference>
<sequence>MLRVFELVAKMLPHPVTPIQSLGDQTVVMPVIQRDEAGTPHAHYSPKAKLTTQRHQAMLYHKVGFPLWTPNSRESQFISVLPTE</sequence>
<organism evidence="1 2">
    <name type="scientific">Laccaria amethystina LaAM-08-1</name>
    <dbReference type="NCBI Taxonomy" id="1095629"/>
    <lineage>
        <taxon>Eukaryota</taxon>
        <taxon>Fungi</taxon>
        <taxon>Dikarya</taxon>
        <taxon>Basidiomycota</taxon>
        <taxon>Agaricomycotina</taxon>
        <taxon>Agaricomycetes</taxon>
        <taxon>Agaricomycetidae</taxon>
        <taxon>Agaricales</taxon>
        <taxon>Agaricineae</taxon>
        <taxon>Hydnangiaceae</taxon>
        <taxon>Laccaria</taxon>
    </lineage>
</organism>
<gene>
    <name evidence="1" type="ORF">K443DRAFT_9835</name>
</gene>
<dbReference type="Proteomes" id="UP000054477">
    <property type="component" value="Unassembled WGS sequence"/>
</dbReference>
<dbReference type="AlphaFoldDB" id="A0A0C9WLS4"/>